<keyword evidence="1" id="KW-0456">Lyase</keyword>
<evidence type="ECO:0000313" key="2">
    <source>
        <dbReference type="Proteomes" id="UP001595909"/>
    </source>
</evidence>
<reference evidence="2" key="1">
    <citation type="journal article" date="2019" name="Int. J. Syst. Evol. Microbiol.">
        <title>The Global Catalogue of Microorganisms (GCM) 10K type strain sequencing project: providing services to taxonomists for standard genome sequencing and annotation.</title>
        <authorList>
            <consortium name="The Broad Institute Genomics Platform"/>
            <consortium name="The Broad Institute Genome Sequencing Center for Infectious Disease"/>
            <person name="Wu L."/>
            <person name="Ma J."/>
        </authorList>
    </citation>
    <scope>NUCLEOTIDE SEQUENCE [LARGE SCALE GENOMIC DNA]</scope>
    <source>
        <strain evidence="2">CCUG 50347</strain>
    </source>
</reference>
<keyword evidence="2" id="KW-1185">Reference proteome</keyword>
<dbReference type="Pfam" id="PF13714">
    <property type="entry name" value="PEP_mutase"/>
    <property type="match status" value="1"/>
</dbReference>
<evidence type="ECO:0000313" key="1">
    <source>
        <dbReference type="EMBL" id="MFC4836606.1"/>
    </source>
</evidence>
<sequence length="297" mass="30011">MASPLSDAAQARAERFAAAHEQLFLLPNAWDAGSARVLAARPGTVAIATSSAAVAATAGLADGERMGRDAAIAGAAAVIEAVAAEDVPVTVDLEAGFGATPEEVHGTVSRTVLAGASGVNIEDTDPATGRLRDVGMQAEIVAAAASAIRELSSVAVLNARTDVFWTPEGRSAERLGLALDRLERYRAAGATCLFVPGIQRTGNELGSVADLVGALVGACDGVPVNLLASRDLGLGLDELAALGVRRISFGSSLYRAALARALAIVADTTAGRGWGALAGADELPYARLVALMTEGDG</sequence>
<dbReference type="PANTHER" id="PTHR42905:SF16">
    <property type="entry name" value="CARBOXYPHOSPHONOENOLPYRUVATE PHOSPHONOMUTASE-LIKE PROTEIN (AFU_ORTHOLOGUE AFUA_5G07230)"/>
    <property type="match status" value="1"/>
</dbReference>
<dbReference type="Proteomes" id="UP001595909">
    <property type="component" value="Unassembled WGS sequence"/>
</dbReference>
<dbReference type="EMBL" id="JBHSIM010000068">
    <property type="protein sequence ID" value="MFC4836606.1"/>
    <property type="molecule type" value="Genomic_DNA"/>
</dbReference>
<name>A0ABV9RQW1_9PSEU</name>
<proteinExistence type="predicted"/>
<dbReference type="GO" id="GO:0016829">
    <property type="term" value="F:lyase activity"/>
    <property type="evidence" value="ECO:0007669"/>
    <property type="project" value="UniProtKB-KW"/>
</dbReference>
<dbReference type="Gene3D" id="3.20.20.60">
    <property type="entry name" value="Phosphoenolpyruvate-binding domains"/>
    <property type="match status" value="1"/>
</dbReference>
<dbReference type="SUPFAM" id="SSF51621">
    <property type="entry name" value="Phosphoenolpyruvate/pyruvate domain"/>
    <property type="match status" value="1"/>
</dbReference>
<dbReference type="InterPro" id="IPR040442">
    <property type="entry name" value="Pyrv_kinase-like_dom_sf"/>
</dbReference>
<comment type="caution">
    <text evidence="1">The sequence shown here is derived from an EMBL/GenBank/DDBJ whole genome shotgun (WGS) entry which is preliminary data.</text>
</comment>
<dbReference type="PANTHER" id="PTHR42905">
    <property type="entry name" value="PHOSPHOENOLPYRUVATE CARBOXYLASE"/>
    <property type="match status" value="1"/>
</dbReference>
<accession>A0ABV9RQW1</accession>
<dbReference type="InterPro" id="IPR015813">
    <property type="entry name" value="Pyrv/PenolPyrv_kinase-like_dom"/>
</dbReference>
<protein>
    <submittedName>
        <fullName evidence="1">Isocitrate lyase/phosphoenolpyruvate mutase family protein</fullName>
    </submittedName>
</protein>
<gene>
    <name evidence="1" type="ORF">ACFPEL_29680</name>
</gene>
<dbReference type="RefSeq" id="WP_274191145.1">
    <property type="nucleotide sequence ID" value="NZ_BAABHN010000068.1"/>
</dbReference>
<organism evidence="1 2">
    <name type="scientific">Actinomycetospora chibensis</name>
    <dbReference type="NCBI Taxonomy" id="663606"/>
    <lineage>
        <taxon>Bacteria</taxon>
        <taxon>Bacillati</taxon>
        <taxon>Actinomycetota</taxon>
        <taxon>Actinomycetes</taxon>
        <taxon>Pseudonocardiales</taxon>
        <taxon>Pseudonocardiaceae</taxon>
        <taxon>Actinomycetospora</taxon>
    </lineage>
</organism>